<proteinExistence type="predicted"/>
<keyword evidence="1" id="KW-0812">Transmembrane</keyword>
<evidence type="ECO:0000256" key="1">
    <source>
        <dbReference type="SAM" id="Phobius"/>
    </source>
</evidence>
<feature type="transmembrane region" description="Helical" evidence="1">
    <location>
        <begin position="74"/>
        <end position="92"/>
    </location>
</feature>
<protein>
    <submittedName>
        <fullName evidence="2">Uncharacterized protein</fullName>
    </submittedName>
</protein>
<accession>A0A2M7W328</accession>
<reference evidence="3" key="1">
    <citation type="submission" date="2017-09" db="EMBL/GenBank/DDBJ databases">
        <title>Depth-based differentiation of microbial function through sediment-hosted aquifers and enrichment of novel symbionts in the deep terrestrial subsurface.</title>
        <authorList>
            <person name="Probst A.J."/>
            <person name="Ladd B."/>
            <person name="Jarett J.K."/>
            <person name="Geller-Mcgrath D.E."/>
            <person name="Sieber C.M.K."/>
            <person name="Emerson J.B."/>
            <person name="Anantharaman K."/>
            <person name="Thomas B.C."/>
            <person name="Malmstrom R."/>
            <person name="Stieglmeier M."/>
            <person name="Klingl A."/>
            <person name="Woyke T."/>
            <person name="Ryan C.M."/>
            <person name="Banfield J.F."/>
        </authorList>
    </citation>
    <scope>NUCLEOTIDE SEQUENCE [LARGE SCALE GENOMIC DNA]</scope>
</reference>
<dbReference type="AlphaFoldDB" id="A0A2M7W328"/>
<organism evidence="2 3">
    <name type="scientific">Candidatus Dojkabacteria bacterium CG_4_10_14_0_2_um_filter_Dojkabacteria_WS6_41_15</name>
    <dbReference type="NCBI Taxonomy" id="2014249"/>
    <lineage>
        <taxon>Bacteria</taxon>
        <taxon>Candidatus Dojkabacteria</taxon>
    </lineage>
</organism>
<comment type="caution">
    <text evidence="2">The sequence shown here is derived from an EMBL/GenBank/DDBJ whole genome shotgun (WGS) entry which is preliminary data.</text>
</comment>
<evidence type="ECO:0000313" key="3">
    <source>
        <dbReference type="Proteomes" id="UP000228952"/>
    </source>
</evidence>
<feature type="transmembrane region" description="Helical" evidence="1">
    <location>
        <begin position="46"/>
        <end position="68"/>
    </location>
</feature>
<keyword evidence="1" id="KW-0472">Membrane</keyword>
<dbReference type="EMBL" id="PFQB01000051">
    <property type="protein sequence ID" value="PJA14471.1"/>
    <property type="molecule type" value="Genomic_DNA"/>
</dbReference>
<sequence>MASLKKETNTKNTLQQALEDEKAKIPSKYDFNKVLFAWEANDRLSYAFTGLQKSSFTGLVILFGLYFFWIGQPVLTLIIAAVLFILIVFVSVPPQRVKHQLESVGIRSQDQLYVWEDMQMFWMAEKNGVIMLYIETRLNFPSRLIFMIETYEEAVIIAGNLIRTIEYRVLSEKQSKMDVSLEGEYINPVLFFGKSPDGVPLSQLKGKK</sequence>
<dbReference type="Proteomes" id="UP000228952">
    <property type="component" value="Unassembled WGS sequence"/>
</dbReference>
<name>A0A2M7W328_9BACT</name>
<keyword evidence="1" id="KW-1133">Transmembrane helix</keyword>
<gene>
    <name evidence="2" type="ORF">COX64_01965</name>
</gene>
<evidence type="ECO:0000313" key="2">
    <source>
        <dbReference type="EMBL" id="PJA14471.1"/>
    </source>
</evidence>